<proteinExistence type="predicted"/>
<organism evidence="1 2">
    <name type="scientific">Entomophthora muscae</name>
    <dbReference type="NCBI Taxonomy" id="34485"/>
    <lineage>
        <taxon>Eukaryota</taxon>
        <taxon>Fungi</taxon>
        <taxon>Fungi incertae sedis</taxon>
        <taxon>Zoopagomycota</taxon>
        <taxon>Entomophthoromycotina</taxon>
        <taxon>Entomophthoromycetes</taxon>
        <taxon>Entomophthorales</taxon>
        <taxon>Entomophthoraceae</taxon>
        <taxon>Entomophthora</taxon>
    </lineage>
</organism>
<dbReference type="EMBL" id="QTSX02007448">
    <property type="protein sequence ID" value="KAJ9048301.1"/>
    <property type="molecule type" value="Genomic_DNA"/>
</dbReference>
<dbReference type="Proteomes" id="UP001165960">
    <property type="component" value="Unassembled WGS sequence"/>
</dbReference>
<accession>A0ACC2RDX6</accession>
<keyword evidence="2" id="KW-1185">Reference proteome</keyword>
<comment type="caution">
    <text evidence="1">The sequence shown here is derived from an EMBL/GenBank/DDBJ whole genome shotgun (WGS) entry which is preliminary data.</text>
</comment>
<sequence>MVFSYEGGLELVINSINSIKQYTRVVSFGKTITHAVPLNEVYCDLPYPKLAFENDSESRGQAALLAYSSGTTGLPKGVVTTHYNLISNLIQSESSFGDSIYTGMISSGILPFFHCYGIMINMLLGMHTFLKTIVVPKFAFEKFLAVIQNNKVEFLSLAPPIILLLATSPLVEKYDLSSIRFILSGAAPLSVNLGKITMQRLGCSVTQGYGMTEASPVITLMPLSKKRVESTGQLVPNIKAKIVDSETGKLLGINETGELWVSGPNIMKGYLNNLEATRDMFDSENYMRTGDVGYFDETMCLHIVDRVKELIKYKGYQIAPAELEAVLLTHPKVKDCCVIGILDSLTGEETPKAYLVLNVTGPLDESAEQAIIKEIKEASHKKLAPYKYFRGGMEITDTIPKSATGKILRRVMRDQDLQRRQSKSS</sequence>
<reference evidence="1" key="1">
    <citation type="submission" date="2022-04" db="EMBL/GenBank/DDBJ databases">
        <title>Genome of the entomopathogenic fungus Entomophthora muscae.</title>
        <authorList>
            <person name="Elya C."/>
            <person name="Lovett B.R."/>
            <person name="Lee E."/>
            <person name="Macias A.M."/>
            <person name="Hajek A.E."/>
            <person name="De Bivort B.L."/>
            <person name="Kasson M.T."/>
            <person name="De Fine Licht H.H."/>
            <person name="Stajich J.E."/>
        </authorList>
    </citation>
    <scope>NUCLEOTIDE SEQUENCE</scope>
    <source>
        <strain evidence="1">Berkeley</strain>
    </source>
</reference>
<evidence type="ECO:0000313" key="2">
    <source>
        <dbReference type="Proteomes" id="UP001165960"/>
    </source>
</evidence>
<gene>
    <name evidence="1" type="ORF">DSO57_1036382</name>
</gene>
<protein>
    <submittedName>
        <fullName evidence="1">Uncharacterized protein</fullName>
    </submittedName>
</protein>
<name>A0ACC2RDX6_9FUNG</name>
<evidence type="ECO:0000313" key="1">
    <source>
        <dbReference type="EMBL" id="KAJ9048301.1"/>
    </source>
</evidence>